<feature type="transmembrane region" description="Helical" evidence="6">
    <location>
        <begin position="380"/>
        <end position="401"/>
    </location>
</feature>
<dbReference type="Gene3D" id="1.20.1250.20">
    <property type="entry name" value="MFS general substrate transporter like domains"/>
    <property type="match status" value="1"/>
</dbReference>
<evidence type="ECO:0000256" key="5">
    <source>
        <dbReference type="ARBA" id="ARBA00044504"/>
    </source>
</evidence>
<feature type="transmembrane region" description="Helical" evidence="6">
    <location>
        <begin position="241"/>
        <end position="262"/>
    </location>
</feature>
<accession>A0A251U069</accession>
<evidence type="ECO:0000256" key="3">
    <source>
        <dbReference type="ARBA" id="ARBA00022989"/>
    </source>
</evidence>
<feature type="transmembrane region" description="Helical" evidence="6">
    <location>
        <begin position="143"/>
        <end position="164"/>
    </location>
</feature>
<dbReference type="Pfam" id="PF06813">
    <property type="entry name" value="Nodulin-like"/>
    <property type="match status" value="1"/>
</dbReference>
<proteinExistence type="inferred from homology"/>
<reference evidence="10" key="1">
    <citation type="journal article" date="2017" name="Nature">
        <title>The sunflower genome provides insights into oil metabolism, flowering and Asterid evolution.</title>
        <authorList>
            <person name="Badouin H."/>
            <person name="Gouzy J."/>
            <person name="Grassa C.J."/>
            <person name="Murat F."/>
            <person name="Staton S.E."/>
            <person name="Cottret L."/>
            <person name="Lelandais-Briere C."/>
            <person name="Owens G.L."/>
            <person name="Carrere S."/>
            <person name="Mayjonade B."/>
            <person name="Legrand L."/>
            <person name="Gill N."/>
            <person name="Kane N.C."/>
            <person name="Bowers J.E."/>
            <person name="Hubner S."/>
            <person name="Bellec A."/>
            <person name="Berard A."/>
            <person name="Berges H."/>
            <person name="Blanchet N."/>
            <person name="Boniface M.C."/>
            <person name="Brunel D."/>
            <person name="Catrice O."/>
            <person name="Chaidir N."/>
            <person name="Claudel C."/>
            <person name="Donnadieu C."/>
            <person name="Faraut T."/>
            <person name="Fievet G."/>
            <person name="Helmstetter N."/>
            <person name="King M."/>
            <person name="Knapp S.J."/>
            <person name="Lai Z."/>
            <person name="Le Paslier M.C."/>
            <person name="Lippi Y."/>
            <person name="Lorenzon L."/>
            <person name="Mandel J.R."/>
            <person name="Marage G."/>
            <person name="Marchand G."/>
            <person name="Marquand E."/>
            <person name="Bret-Mestries E."/>
            <person name="Morien E."/>
            <person name="Nambeesan S."/>
            <person name="Nguyen T."/>
            <person name="Pegot-Espagnet P."/>
            <person name="Pouilly N."/>
            <person name="Raftis F."/>
            <person name="Sallet E."/>
            <person name="Schiex T."/>
            <person name="Thomas J."/>
            <person name="Vandecasteele C."/>
            <person name="Vares D."/>
            <person name="Vear F."/>
            <person name="Vautrin S."/>
            <person name="Crespi M."/>
            <person name="Mangin B."/>
            <person name="Burke J.M."/>
            <person name="Salse J."/>
            <person name="Munos S."/>
            <person name="Vincourt P."/>
            <person name="Rieseberg L.H."/>
            <person name="Langlade N.B."/>
        </authorList>
    </citation>
    <scope>NUCLEOTIDE SEQUENCE [LARGE SCALE GENOMIC DNA]</scope>
    <source>
        <strain evidence="10">cv. SF193</strain>
    </source>
</reference>
<evidence type="ECO:0000259" key="7">
    <source>
        <dbReference type="Pfam" id="PF06813"/>
    </source>
</evidence>
<dbReference type="Pfam" id="PF23262">
    <property type="entry name" value="NFD4_C"/>
    <property type="match status" value="1"/>
</dbReference>
<dbReference type="InterPro" id="IPR036259">
    <property type="entry name" value="MFS_trans_sf"/>
</dbReference>
<dbReference type="GO" id="GO:0016020">
    <property type="term" value="C:membrane"/>
    <property type="evidence" value="ECO:0000318"/>
    <property type="project" value="GO_Central"/>
</dbReference>
<organism evidence="9 10">
    <name type="scientific">Helianthus annuus</name>
    <name type="common">Common sunflower</name>
    <dbReference type="NCBI Taxonomy" id="4232"/>
    <lineage>
        <taxon>Eukaryota</taxon>
        <taxon>Viridiplantae</taxon>
        <taxon>Streptophyta</taxon>
        <taxon>Embryophyta</taxon>
        <taxon>Tracheophyta</taxon>
        <taxon>Spermatophyta</taxon>
        <taxon>Magnoliopsida</taxon>
        <taxon>eudicotyledons</taxon>
        <taxon>Gunneridae</taxon>
        <taxon>Pentapetalae</taxon>
        <taxon>asterids</taxon>
        <taxon>campanulids</taxon>
        <taxon>Asterales</taxon>
        <taxon>Asteraceae</taxon>
        <taxon>Asteroideae</taxon>
        <taxon>Heliantheae alliance</taxon>
        <taxon>Heliantheae</taxon>
        <taxon>Helianthus</taxon>
    </lineage>
</organism>
<comment type="similarity">
    <text evidence="5">Belongs to the major facilitator superfamily. Phosphate:H(+) symporter (TC 2.A.1.9) family.</text>
</comment>
<comment type="subcellular location">
    <subcellularLocation>
        <location evidence="1">Membrane</location>
        <topology evidence="1">Multi-pass membrane protein</topology>
    </subcellularLocation>
</comment>
<dbReference type="PANTHER" id="PTHR21576">
    <property type="entry name" value="UNCHARACTERIZED NODULIN-LIKE PROTEIN"/>
    <property type="match status" value="1"/>
</dbReference>
<dbReference type="EMBL" id="CM007898">
    <property type="protein sequence ID" value="OTG16740.1"/>
    <property type="molecule type" value="Genomic_DNA"/>
</dbReference>
<feature type="domain" description="Nodulin-like" evidence="7">
    <location>
        <begin position="45"/>
        <end position="292"/>
    </location>
</feature>
<evidence type="ECO:0000256" key="2">
    <source>
        <dbReference type="ARBA" id="ARBA00022692"/>
    </source>
</evidence>
<dbReference type="Proteomes" id="UP000215914">
    <property type="component" value="Chromosome 9"/>
</dbReference>
<keyword evidence="10" id="KW-1185">Reference proteome</keyword>
<feature type="transmembrane region" description="Helical" evidence="6">
    <location>
        <begin position="204"/>
        <end position="225"/>
    </location>
</feature>
<dbReference type="InterPro" id="IPR056555">
    <property type="entry name" value="NFD4_C"/>
</dbReference>
<feature type="transmembrane region" description="Helical" evidence="6">
    <location>
        <begin position="549"/>
        <end position="570"/>
    </location>
</feature>
<evidence type="ECO:0000313" key="10">
    <source>
        <dbReference type="Proteomes" id="UP000215914"/>
    </source>
</evidence>
<dbReference type="SUPFAM" id="SSF103473">
    <property type="entry name" value="MFS general substrate transporter"/>
    <property type="match status" value="2"/>
</dbReference>
<dbReference type="CDD" id="cd17354">
    <property type="entry name" value="MFS_Mch1p_like"/>
    <property type="match status" value="1"/>
</dbReference>
<evidence type="ECO:0000259" key="8">
    <source>
        <dbReference type="Pfam" id="PF23262"/>
    </source>
</evidence>
<dbReference type="FunCoup" id="A0A251U069">
    <property type="interactions" value="829"/>
</dbReference>
<keyword evidence="4 6" id="KW-0472">Membrane</keyword>
<dbReference type="STRING" id="4232.A0A251U069"/>
<feature type="domain" description="NFD4 C-terminal" evidence="8">
    <location>
        <begin position="374"/>
        <end position="576"/>
    </location>
</feature>
<keyword evidence="2 6" id="KW-0812">Transmembrane</keyword>
<feature type="transmembrane region" description="Helical" evidence="6">
    <location>
        <begin position="469"/>
        <end position="490"/>
    </location>
</feature>
<feature type="transmembrane region" description="Helical" evidence="6">
    <location>
        <begin position="176"/>
        <end position="198"/>
    </location>
</feature>
<gene>
    <name evidence="9" type="ORF">HannXRQ_Chr09g0274721</name>
</gene>
<keyword evidence="3 6" id="KW-1133">Transmembrane helix</keyword>
<dbReference type="InParanoid" id="A0A251U069"/>
<dbReference type="PANTHER" id="PTHR21576:SF97">
    <property type="entry name" value="MAJOR FACILITATOR SUPERFAMILY PROTEIN"/>
    <property type="match status" value="1"/>
</dbReference>
<feature type="transmembrane region" description="Helical" evidence="6">
    <location>
        <begin position="413"/>
        <end position="434"/>
    </location>
</feature>
<evidence type="ECO:0000256" key="4">
    <source>
        <dbReference type="ARBA" id="ARBA00023136"/>
    </source>
</evidence>
<feature type="transmembrane region" description="Helical" evidence="6">
    <location>
        <begin position="502"/>
        <end position="529"/>
    </location>
</feature>
<evidence type="ECO:0000256" key="1">
    <source>
        <dbReference type="ARBA" id="ARBA00004141"/>
    </source>
</evidence>
<feature type="transmembrane region" description="Helical" evidence="6">
    <location>
        <begin position="110"/>
        <end position="131"/>
    </location>
</feature>
<protein>
    <submittedName>
        <fullName evidence="9">Putative major facilitator superfamily protein</fullName>
    </submittedName>
</protein>
<evidence type="ECO:0000256" key="6">
    <source>
        <dbReference type="SAM" id="Phobius"/>
    </source>
</evidence>
<dbReference type="AlphaFoldDB" id="A0A251U069"/>
<evidence type="ECO:0000313" key="9">
    <source>
        <dbReference type="EMBL" id="OTG16740.1"/>
    </source>
</evidence>
<sequence>MMWQLTRQLRTFKDALSIGDSLSNSSEINQNTTIMWALKAGSRPPWVGLAAAVWVQIASGNAYSFPLYSHSLKSVLGLSQQQLTILGVANDFGENVGILPGIASNKYPPWVVLLVGVVASFFGYGVIWLAVTQTVHNMPYWVLWLALVVATNSSAWLGTAVLVTNMRNFPLSRGTVAGILKGYVGLSAAVFTEVYTMVLKGSASALLLFFTLGIPVICFSLMYYIRPCTPASEADPSETAYFLFTQGASIVLAVFLLTTTILKDFLTLNNALSYTFIGIMVVLLMAPLAIPVKMTLFPSNKKLNPPAGAADNATVTDPLLTQPIPEPNVKNLNDDDDDDESELDVLLAVGEGAVKIKKKRRPRRGEDFTFREAIVKADFWLLWFVYFLGVGSGVTVLNNLAQIGVSLGFNDTTTLLSLFSFCNFLGRLGGGVVSEYFVRLKTIPRTFLTTVTQIIMVMTYLLYASALNGTLYVATALLGICYGVQFGVMIPTSSELFGLKNFGLIFNFMGLGNPIGALLFSGMLAGYVYDTEEAKQGGPTCMGPSCFRLTFFVLAGVCSLSAVLSLILTIRIRPVYQMLYAGGSFRLPQSAGHKS</sequence>
<name>A0A251U069_HELAN</name>
<feature type="transmembrane region" description="Helical" evidence="6">
    <location>
        <begin position="446"/>
        <end position="463"/>
    </location>
</feature>
<dbReference type="OMA" id="PQDNETH"/>
<dbReference type="InterPro" id="IPR010658">
    <property type="entry name" value="Nodulin-like"/>
</dbReference>
<feature type="transmembrane region" description="Helical" evidence="6">
    <location>
        <begin position="274"/>
        <end position="292"/>
    </location>
</feature>